<evidence type="ECO:0000313" key="1">
    <source>
        <dbReference type="EMBL" id="SIS59062.1"/>
    </source>
</evidence>
<dbReference type="AlphaFoldDB" id="A0A173MLX9"/>
<gene>
    <name evidence="1" type="ORF">SAMN05421788_101101</name>
</gene>
<organism evidence="1 2">
    <name type="scientific">Filimonas lacunae</name>
    <dbReference type="NCBI Taxonomy" id="477680"/>
    <lineage>
        <taxon>Bacteria</taxon>
        <taxon>Pseudomonadati</taxon>
        <taxon>Bacteroidota</taxon>
        <taxon>Chitinophagia</taxon>
        <taxon>Chitinophagales</taxon>
        <taxon>Chitinophagaceae</taxon>
        <taxon>Filimonas</taxon>
    </lineage>
</organism>
<proteinExistence type="predicted"/>
<reference evidence="2" key="1">
    <citation type="submission" date="2017-01" db="EMBL/GenBank/DDBJ databases">
        <authorList>
            <person name="Varghese N."/>
            <person name="Submissions S."/>
        </authorList>
    </citation>
    <scope>NUCLEOTIDE SEQUENCE [LARGE SCALE GENOMIC DNA]</scope>
    <source>
        <strain evidence="2">DSM 21054</strain>
    </source>
</reference>
<protein>
    <recommendedName>
        <fullName evidence="3">DUF4238 domain-containing protein</fullName>
    </recommendedName>
</protein>
<evidence type="ECO:0000313" key="2">
    <source>
        <dbReference type="Proteomes" id="UP000186917"/>
    </source>
</evidence>
<evidence type="ECO:0008006" key="3">
    <source>
        <dbReference type="Google" id="ProtNLM"/>
    </source>
</evidence>
<keyword evidence="2" id="KW-1185">Reference proteome</keyword>
<dbReference type="OrthoDB" id="669645at2"/>
<accession>A0A173MLX9</accession>
<dbReference type="InterPro" id="IPR025332">
    <property type="entry name" value="DUF4238"/>
</dbReference>
<dbReference type="EMBL" id="FTOR01000001">
    <property type="protein sequence ID" value="SIS59062.1"/>
    <property type="molecule type" value="Genomic_DNA"/>
</dbReference>
<dbReference type="Pfam" id="PF14022">
    <property type="entry name" value="DUF4238"/>
    <property type="match status" value="1"/>
</dbReference>
<name>A0A173MLX9_9BACT</name>
<dbReference type="Proteomes" id="UP000186917">
    <property type="component" value="Unassembled WGS sequence"/>
</dbReference>
<sequence>MKSGQPKNHHYVPKVYLKRFADENSDFFQLCKKYKSISTRHISQVCYEREYFKIQREETKATQNIQDEHYIEKNSFVSQENSLPTLVDLVSQQQSTAFWIPKHQLEALIGTLITIKQRNPTHRQLVTSLMKSKVAAGELEKRITPYLDLVEKMDKKGPWTSIDTIKEQFKNEPSKAEDIYTQTFLEKNPKLVQRVTQTLLQSAVQIYHAPAGHEFFTSDNPGFIASGDIIFNFSGLGGPFTFAFPLSSSACLIISSDNPSTTLQHHVTIYPRECTSTQVDMINQATKVIAQHKIFAKSRNYIQRFKSLFM</sequence>
<dbReference type="RefSeq" id="WP_076374621.1">
    <property type="nucleotide sequence ID" value="NZ_AP017422.1"/>
</dbReference>
<dbReference type="KEGG" id="fln:FLA_4689"/>